<dbReference type="Proteomes" id="UP000574769">
    <property type="component" value="Unassembled WGS sequence"/>
</dbReference>
<dbReference type="Pfam" id="PF09912">
    <property type="entry name" value="DUF2141"/>
    <property type="match status" value="1"/>
</dbReference>
<dbReference type="AlphaFoldDB" id="A0A7W7AKU5"/>
<sequence>MIAALLLAAAEPALRSSPELGVAAARCRPDESGPALIVDVTGLKVRRGRVRAELYPARDGDFLGDDNVLVAAGKTFRRASVDVPASGPVRICLRVPGPGTYSLAVIHNVDGGHKFSLSRDGAGFGGNPKIGLSKPSAQAASVTVGAGPTEMRVVMNYRRGLFSFGPVAAP</sequence>
<reference evidence="1 2" key="1">
    <citation type="submission" date="2020-08" db="EMBL/GenBank/DDBJ databases">
        <title>Genomic Encyclopedia of Type Strains, Phase IV (KMG-IV): sequencing the most valuable type-strain genomes for metagenomic binning, comparative biology and taxonomic classification.</title>
        <authorList>
            <person name="Goeker M."/>
        </authorList>
    </citation>
    <scope>NUCLEOTIDE SEQUENCE [LARGE SCALE GENOMIC DNA]</scope>
    <source>
        <strain evidence="1 2">DSM 15867</strain>
    </source>
</reference>
<dbReference type="EMBL" id="JACHNY010000006">
    <property type="protein sequence ID" value="MBB4618895.1"/>
    <property type="molecule type" value="Genomic_DNA"/>
</dbReference>
<evidence type="ECO:0000313" key="1">
    <source>
        <dbReference type="EMBL" id="MBB4618895.1"/>
    </source>
</evidence>
<keyword evidence="2" id="KW-1185">Reference proteome</keyword>
<comment type="caution">
    <text evidence="1">The sequence shown here is derived from an EMBL/GenBank/DDBJ whole genome shotgun (WGS) entry which is preliminary data.</text>
</comment>
<evidence type="ECO:0000313" key="2">
    <source>
        <dbReference type="Proteomes" id="UP000574769"/>
    </source>
</evidence>
<protein>
    <submittedName>
        <fullName evidence="1">Uncharacterized protein (DUF2141 family)</fullName>
    </submittedName>
</protein>
<dbReference type="RefSeq" id="WP_184116159.1">
    <property type="nucleotide sequence ID" value="NZ_JACHNY010000006.1"/>
</dbReference>
<organism evidence="1 2">
    <name type="scientific">Sphingomonas abaci</name>
    <dbReference type="NCBI Taxonomy" id="237611"/>
    <lineage>
        <taxon>Bacteria</taxon>
        <taxon>Pseudomonadati</taxon>
        <taxon>Pseudomonadota</taxon>
        <taxon>Alphaproteobacteria</taxon>
        <taxon>Sphingomonadales</taxon>
        <taxon>Sphingomonadaceae</taxon>
        <taxon>Sphingomonas</taxon>
    </lineage>
</organism>
<dbReference type="InterPro" id="IPR018673">
    <property type="entry name" value="DUF2141"/>
</dbReference>
<gene>
    <name evidence="1" type="ORF">GGQ96_003041</name>
</gene>
<proteinExistence type="predicted"/>
<name>A0A7W7AKU5_9SPHN</name>
<accession>A0A7W7AKU5</accession>